<dbReference type="RefSeq" id="WP_050737917.1">
    <property type="nucleotide sequence ID" value="NZ_LNZG01000001.1"/>
</dbReference>
<proteinExistence type="predicted"/>
<dbReference type="OrthoDB" id="9808822at2"/>
<accession>A0A1E2SN23</accession>
<gene>
    <name evidence="1" type="ORF">ATY41_00010</name>
</gene>
<comment type="caution">
    <text evidence="1">The sequence shown here is derived from an EMBL/GenBank/DDBJ whole genome shotgun (WGS) entry which is preliminary data.</text>
</comment>
<evidence type="ECO:0000313" key="1">
    <source>
        <dbReference type="EMBL" id="ODA91131.1"/>
    </source>
</evidence>
<reference evidence="1 2" key="1">
    <citation type="submission" date="2015-11" db="EMBL/GenBank/DDBJ databases">
        <authorList>
            <person name="Zhang Y."/>
            <person name="Guo Z."/>
        </authorList>
    </citation>
    <scope>NUCLEOTIDE SEQUENCE [LARGE SCALE GENOMIC DNA]</scope>
    <source>
        <strain evidence="2">gdw1</strain>
    </source>
</reference>
<dbReference type="EMBL" id="LNZG01000001">
    <property type="protein sequence ID" value="ODA91131.1"/>
    <property type="molecule type" value="Genomic_DNA"/>
</dbReference>
<dbReference type="Proteomes" id="UP000094426">
    <property type="component" value="Unassembled WGS sequence"/>
</dbReference>
<sequence>MQRVDIVAVVGVYAPERLRYAKRLAAITGREFVPATQLAISADPVDEAATISPGIKTPAGAVFEFPHSAPVIKLIGALTDPDTETQLTGIVCVADAAHLLEDLQ</sequence>
<name>A0A1E2SN23_LEIXY</name>
<protein>
    <submittedName>
        <fullName evidence="1">Uncharacterized protein</fullName>
    </submittedName>
</protein>
<organism evidence="1 2">
    <name type="scientific">Leifsonia xyli subsp. xyli</name>
    <dbReference type="NCBI Taxonomy" id="59736"/>
    <lineage>
        <taxon>Bacteria</taxon>
        <taxon>Bacillati</taxon>
        <taxon>Actinomycetota</taxon>
        <taxon>Actinomycetes</taxon>
        <taxon>Micrococcales</taxon>
        <taxon>Microbacteriaceae</taxon>
        <taxon>Leifsonia</taxon>
    </lineage>
</organism>
<evidence type="ECO:0000313" key="2">
    <source>
        <dbReference type="Proteomes" id="UP000094426"/>
    </source>
</evidence>
<dbReference type="AlphaFoldDB" id="A0A1E2SN23"/>